<feature type="transmembrane region" description="Helical" evidence="1">
    <location>
        <begin position="318"/>
        <end position="336"/>
    </location>
</feature>
<dbReference type="Pfam" id="PF20176">
    <property type="entry name" value="DUF6541"/>
    <property type="match status" value="1"/>
</dbReference>
<proteinExistence type="predicted"/>
<feature type="transmembrane region" description="Helical" evidence="1">
    <location>
        <begin position="240"/>
        <end position="259"/>
    </location>
</feature>
<name>A0A1G9SMX3_9ACTO</name>
<evidence type="ECO:0000313" key="3">
    <source>
        <dbReference type="Proteomes" id="UP000199671"/>
    </source>
</evidence>
<feature type="transmembrane region" description="Helical" evidence="1">
    <location>
        <begin position="467"/>
        <end position="487"/>
    </location>
</feature>
<feature type="transmembrane region" description="Helical" evidence="1">
    <location>
        <begin position="36"/>
        <end position="57"/>
    </location>
</feature>
<feature type="transmembrane region" description="Helical" evidence="1">
    <location>
        <begin position="265"/>
        <end position="282"/>
    </location>
</feature>
<reference evidence="2 3" key="1">
    <citation type="submission" date="2016-10" db="EMBL/GenBank/DDBJ databases">
        <authorList>
            <person name="de Groot N.N."/>
        </authorList>
    </citation>
    <scope>NUCLEOTIDE SEQUENCE [LARGE SCALE GENOMIC DNA]</scope>
    <source>
        <strain evidence="2 3">KPR-7B</strain>
    </source>
</reference>
<dbReference type="InterPro" id="IPR046671">
    <property type="entry name" value="DUF6541"/>
</dbReference>
<feature type="transmembrane region" description="Helical" evidence="1">
    <location>
        <begin position="348"/>
        <end position="369"/>
    </location>
</feature>
<feature type="transmembrane region" description="Helical" evidence="1">
    <location>
        <begin position="294"/>
        <end position="312"/>
    </location>
</feature>
<sequence length="688" mass="72923">MTWLQALPAAAFLLGILLVPGYLVGRAFGLARLQAVGGAPTMSAAALGTLTVLYHWAGVPWRTVTAVIGTLVLLLLCLVGAAGARAWTRRRHGRPPASGSGWDRLCAWLRPPAVGPGPWWPIGVALALAAALSGRAVITGIGAVDEPMQASDGVWHLNAVAYIRSLADAYPIGSLAPMYWGEVHYYPTGWHALAAIVPAPVTVSANLTVLVGLALVWPLGCASLLSALFSTPSRRVRDALPLLTGIVASTVATGPFVLMATLWPYGWAVCLLPGAVSLVMVARPRHGARRATASPAGGWLAAVVACLGLVAVHGTSVFNLAVIGVPALLVVGLAAVERRWRTGNRQRAVILGLVGMALVAVLIGVIGFWDQLRMLFTYHRPSASVVAVLREALHDSAMIWAFRDGGWGGATLTVVAAAGVIVSVIRRRHRWAILTAAVAAVLMIASVSTDGPLRLLASAWYLQRARIVPLFEIAVVVLAATALETLVDVARARAAVLTPSPPRRWGRVMRMAAVLLVAASVTALAGAAVARSGFHHYVIAFSYQPLATRWPMMLSDEEADFIRSSARLLPADAVVLGQPTNGSAYYLSLTGTDVVYPTLRRYAEADRRIVARHADQILDDPQVCAALDRLGAHYYYTDDDPTEGGAPGGAETPRWSNRLDELPREALTPLATDGAHTLWLISACGWDE</sequence>
<feature type="transmembrane region" description="Helical" evidence="1">
    <location>
        <begin position="6"/>
        <end position="24"/>
    </location>
</feature>
<feature type="transmembrane region" description="Helical" evidence="1">
    <location>
        <begin position="119"/>
        <end position="138"/>
    </location>
</feature>
<accession>A0A1G9SMX3</accession>
<evidence type="ECO:0008006" key="4">
    <source>
        <dbReference type="Google" id="ProtNLM"/>
    </source>
</evidence>
<keyword evidence="1" id="KW-0812">Transmembrane</keyword>
<feature type="transmembrane region" description="Helical" evidence="1">
    <location>
        <begin position="508"/>
        <end position="530"/>
    </location>
</feature>
<dbReference type="Proteomes" id="UP000199671">
    <property type="component" value="Unassembled WGS sequence"/>
</dbReference>
<feature type="transmembrane region" description="Helical" evidence="1">
    <location>
        <begin position="207"/>
        <end position="228"/>
    </location>
</feature>
<feature type="transmembrane region" description="Helical" evidence="1">
    <location>
        <begin position="431"/>
        <end position="447"/>
    </location>
</feature>
<feature type="transmembrane region" description="Helical" evidence="1">
    <location>
        <begin position="63"/>
        <end position="84"/>
    </location>
</feature>
<protein>
    <recommendedName>
        <fullName evidence="4">4-amino-4-deoxy-L-arabinose transferase</fullName>
    </recommendedName>
</protein>
<gene>
    <name evidence="2" type="ORF">SAMN04487766_10220</name>
</gene>
<dbReference type="EMBL" id="FNHU01000002">
    <property type="protein sequence ID" value="SDM36650.1"/>
    <property type="molecule type" value="Genomic_DNA"/>
</dbReference>
<dbReference type="RefSeq" id="WP_092607528.1">
    <property type="nucleotide sequence ID" value="NZ_FNHU01000002.1"/>
</dbReference>
<keyword evidence="1" id="KW-1133">Transmembrane helix</keyword>
<feature type="transmembrane region" description="Helical" evidence="1">
    <location>
        <begin position="405"/>
        <end position="424"/>
    </location>
</feature>
<evidence type="ECO:0000313" key="2">
    <source>
        <dbReference type="EMBL" id="SDM36650.1"/>
    </source>
</evidence>
<organism evidence="2 3">
    <name type="scientific">Actinomyces ruminicola</name>
    <dbReference type="NCBI Taxonomy" id="332524"/>
    <lineage>
        <taxon>Bacteria</taxon>
        <taxon>Bacillati</taxon>
        <taxon>Actinomycetota</taxon>
        <taxon>Actinomycetes</taxon>
        <taxon>Actinomycetales</taxon>
        <taxon>Actinomycetaceae</taxon>
        <taxon>Actinomyces</taxon>
    </lineage>
</organism>
<dbReference type="OrthoDB" id="3169698at2"/>
<keyword evidence="1" id="KW-0472">Membrane</keyword>
<dbReference type="AlphaFoldDB" id="A0A1G9SMX3"/>
<evidence type="ECO:0000256" key="1">
    <source>
        <dbReference type="SAM" id="Phobius"/>
    </source>
</evidence>